<evidence type="ECO:0000256" key="2">
    <source>
        <dbReference type="ARBA" id="ARBA00007262"/>
    </source>
</evidence>
<evidence type="ECO:0000256" key="1">
    <source>
        <dbReference type="ARBA" id="ARBA00004141"/>
    </source>
</evidence>
<gene>
    <name evidence="7" type="ORF">RhiirC2_86335</name>
</gene>
<feature type="transmembrane region" description="Helical" evidence="6">
    <location>
        <begin position="46"/>
        <end position="72"/>
    </location>
</feature>
<dbReference type="PANTHER" id="PTHR16932">
    <property type="entry name" value="INTERFERON ALPHA-INDUCIBLE PROTEIN 27"/>
    <property type="match status" value="1"/>
</dbReference>
<evidence type="ECO:0000313" key="8">
    <source>
        <dbReference type="Proteomes" id="UP000233469"/>
    </source>
</evidence>
<keyword evidence="3 6" id="KW-0812">Transmembrane</keyword>
<evidence type="ECO:0008006" key="9">
    <source>
        <dbReference type="Google" id="ProtNLM"/>
    </source>
</evidence>
<feature type="transmembrane region" description="Helical" evidence="6">
    <location>
        <begin position="116"/>
        <end position="136"/>
    </location>
</feature>
<dbReference type="Gene3D" id="6.10.110.10">
    <property type="match status" value="1"/>
</dbReference>
<evidence type="ECO:0000256" key="3">
    <source>
        <dbReference type="ARBA" id="ARBA00022692"/>
    </source>
</evidence>
<dbReference type="EMBL" id="LLXL01001360">
    <property type="protein sequence ID" value="PKK64886.1"/>
    <property type="molecule type" value="Genomic_DNA"/>
</dbReference>
<feature type="transmembrane region" description="Helical" evidence="6">
    <location>
        <begin position="84"/>
        <end position="104"/>
    </location>
</feature>
<dbReference type="VEuPathDB" id="FungiDB:FUN_000508"/>
<dbReference type="AlphaFoldDB" id="A0A2N1MTB3"/>
<dbReference type="InterPro" id="IPR009311">
    <property type="entry name" value="IFI6/IFI27-like"/>
</dbReference>
<keyword evidence="4 6" id="KW-1133">Transmembrane helix</keyword>
<dbReference type="InterPro" id="IPR038213">
    <property type="entry name" value="IFI6/IFI27-like_sf"/>
</dbReference>
<comment type="caution">
    <text evidence="7">The sequence shown here is derived from an EMBL/GenBank/DDBJ whole genome shotgun (WGS) entry which is preliminary data.</text>
</comment>
<dbReference type="Pfam" id="PF06140">
    <property type="entry name" value="Ifi-6-16"/>
    <property type="match status" value="1"/>
</dbReference>
<accession>A0A2N1MTB3</accession>
<comment type="similarity">
    <text evidence="2">Belongs to the IFI6/IFI27 family.</text>
</comment>
<evidence type="ECO:0000313" key="7">
    <source>
        <dbReference type="EMBL" id="PKK64886.1"/>
    </source>
</evidence>
<proteinExistence type="inferred from homology"/>
<dbReference type="Proteomes" id="UP000233469">
    <property type="component" value="Unassembled WGS sequence"/>
</dbReference>
<dbReference type="VEuPathDB" id="FungiDB:RhiirFUN_017905"/>
<dbReference type="VEuPathDB" id="FungiDB:RhiirA1_406353"/>
<comment type="subcellular location">
    <subcellularLocation>
        <location evidence="1">Membrane</location>
        <topology evidence="1">Multi-pass membrane protein</topology>
    </subcellularLocation>
</comment>
<reference evidence="7 8" key="2">
    <citation type="submission" date="2017-10" db="EMBL/GenBank/DDBJ databases">
        <title>Extensive intraspecific genome diversity in a model arbuscular mycorrhizal fungus.</title>
        <authorList>
            <person name="Chen E.C.H."/>
            <person name="Morin E."/>
            <person name="Baudet D."/>
            <person name="Noel J."/>
            <person name="Ndikumana S."/>
            <person name="Charron P."/>
            <person name="St-Onge C."/>
            <person name="Giorgi J."/>
            <person name="Grigoriev I.V."/>
            <person name="Roux C."/>
            <person name="Martin F.M."/>
            <person name="Corradi N."/>
        </authorList>
    </citation>
    <scope>NUCLEOTIDE SEQUENCE [LARGE SCALE GENOMIC DNA]</scope>
    <source>
        <strain evidence="7 8">C2</strain>
    </source>
</reference>
<keyword evidence="5 6" id="KW-0472">Membrane</keyword>
<dbReference type="OrthoDB" id="440424at2759"/>
<organism evidence="7 8">
    <name type="scientific">Rhizophagus irregularis</name>
    <dbReference type="NCBI Taxonomy" id="588596"/>
    <lineage>
        <taxon>Eukaryota</taxon>
        <taxon>Fungi</taxon>
        <taxon>Fungi incertae sedis</taxon>
        <taxon>Mucoromycota</taxon>
        <taxon>Glomeromycotina</taxon>
        <taxon>Glomeromycetes</taxon>
        <taxon>Glomerales</taxon>
        <taxon>Glomeraceae</taxon>
        <taxon>Rhizophagus</taxon>
    </lineage>
</organism>
<dbReference type="GO" id="GO:0016020">
    <property type="term" value="C:membrane"/>
    <property type="evidence" value="ECO:0007669"/>
    <property type="project" value="UniProtKB-SubCell"/>
</dbReference>
<evidence type="ECO:0000256" key="6">
    <source>
        <dbReference type="SAM" id="Phobius"/>
    </source>
</evidence>
<dbReference type="PANTHER" id="PTHR16932:SF18">
    <property type="entry name" value="INTERFERON, ALPHA-INDUCIBLE PROTEIN 27-LIKE 2"/>
    <property type="match status" value="1"/>
</dbReference>
<sequence>MTGLSDIFDVDKCKGVIIDSLKKDKFIAQAQQQDFAKKFFSEHKTALLTGGGTLAGFLAGPAIVGGIVYAIGFGGTGITAGSTAAWMMSLHHGTVAAGSLVAILQSVGAAGLGTGGIIVSSVGSSLFTGLFAGALLKTLESKEALAKLENFVSNPGIVIFNPLLTNNGALNSFCRGWFDSARKITNTNRFEFQVVEKCIYGSNSLRSYLKSTYEADHVSVEGSS</sequence>
<evidence type="ECO:0000256" key="4">
    <source>
        <dbReference type="ARBA" id="ARBA00022989"/>
    </source>
</evidence>
<protein>
    <recommendedName>
        <fullName evidence="9">Interferon alpha-inducible protein 27-like protein 2</fullName>
    </recommendedName>
</protein>
<name>A0A2N1MTB3_9GLOM</name>
<evidence type="ECO:0000256" key="5">
    <source>
        <dbReference type="ARBA" id="ARBA00023136"/>
    </source>
</evidence>
<reference evidence="7 8" key="1">
    <citation type="submission" date="2016-04" db="EMBL/GenBank/DDBJ databases">
        <title>Genome analyses suggest a sexual origin of heterokaryosis in a supposedly ancient asexual fungus.</title>
        <authorList>
            <person name="Ropars J."/>
            <person name="Sedzielewska K."/>
            <person name="Noel J."/>
            <person name="Charron P."/>
            <person name="Farinelli L."/>
            <person name="Marton T."/>
            <person name="Kruger M."/>
            <person name="Pelin A."/>
            <person name="Brachmann A."/>
            <person name="Corradi N."/>
        </authorList>
    </citation>
    <scope>NUCLEOTIDE SEQUENCE [LARGE SCALE GENOMIC DNA]</scope>
    <source>
        <strain evidence="7 8">C2</strain>
    </source>
</reference>